<reference evidence="6 7" key="1">
    <citation type="submission" date="2022-10" db="EMBL/GenBank/DDBJ databases">
        <title>Aestuariibacter sp. AA17 isolated from Montipora capitata coral fragment.</title>
        <authorList>
            <person name="Emsley S.A."/>
            <person name="Pfannmuller K.M."/>
            <person name="Loughran R.M."/>
            <person name="Shlafstein M."/>
            <person name="Papke E."/>
            <person name="Saw J.H."/>
            <person name="Ushijima B."/>
            <person name="Videau P."/>
        </authorList>
    </citation>
    <scope>NUCLEOTIDE SEQUENCE [LARGE SCALE GENOMIC DNA]</scope>
    <source>
        <strain evidence="6 7">AA17</strain>
    </source>
</reference>
<comment type="similarity">
    <text evidence="2 5">Belongs to the FliE family.</text>
</comment>
<proteinExistence type="inferred from homology"/>
<keyword evidence="6" id="KW-0282">Flagellum</keyword>
<evidence type="ECO:0000313" key="6">
    <source>
        <dbReference type="EMBL" id="MCV2885423.1"/>
    </source>
</evidence>
<dbReference type="PANTHER" id="PTHR34653">
    <property type="match status" value="1"/>
</dbReference>
<keyword evidence="6" id="KW-0966">Cell projection</keyword>
<comment type="subcellular location">
    <subcellularLocation>
        <location evidence="1 5">Bacterial flagellum basal body</location>
    </subcellularLocation>
</comment>
<dbReference type="HAMAP" id="MF_00724">
    <property type="entry name" value="FliE"/>
    <property type="match status" value="1"/>
</dbReference>
<accession>A0ABT3A9R6</accession>
<evidence type="ECO:0000256" key="1">
    <source>
        <dbReference type="ARBA" id="ARBA00004117"/>
    </source>
</evidence>
<dbReference type="Proteomes" id="UP001652504">
    <property type="component" value="Unassembled WGS sequence"/>
</dbReference>
<organism evidence="6 7">
    <name type="scientific">Fluctibacter corallii</name>
    <dbReference type="NCBI Taxonomy" id="2984329"/>
    <lineage>
        <taxon>Bacteria</taxon>
        <taxon>Pseudomonadati</taxon>
        <taxon>Pseudomonadota</taxon>
        <taxon>Gammaproteobacteria</taxon>
        <taxon>Alteromonadales</taxon>
        <taxon>Alteromonadaceae</taxon>
        <taxon>Fluctibacter</taxon>
    </lineage>
</organism>
<evidence type="ECO:0000256" key="4">
    <source>
        <dbReference type="ARBA" id="ARBA00023143"/>
    </source>
</evidence>
<evidence type="ECO:0000313" key="7">
    <source>
        <dbReference type="Proteomes" id="UP001652504"/>
    </source>
</evidence>
<dbReference type="EMBL" id="JAOWKX010000006">
    <property type="protein sequence ID" value="MCV2885423.1"/>
    <property type="molecule type" value="Genomic_DNA"/>
</dbReference>
<name>A0ABT3A9R6_9ALTE</name>
<sequence length="113" mass="12613">MDIKAQSLYQEMQAMAAQTRMEINPISVPTGNPLEVNKSAENFADMLGQAIENVNQLQLNSRKQQMAFEMGDKSMSLADVMVAKEKSGIAFEATVQVRNKLLEAYKQIMNMPV</sequence>
<keyword evidence="7" id="KW-1185">Reference proteome</keyword>
<dbReference type="NCBIfam" id="TIGR00205">
    <property type="entry name" value="fliE"/>
    <property type="match status" value="1"/>
</dbReference>
<gene>
    <name evidence="5 6" type="primary">fliE</name>
    <name evidence="6" type="ORF">OE749_12030</name>
</gene>
<comment type="caution">
    <text evidence="6">The sequence shown here is derived from an EMBL/GenBank/DDBJ whole genome shotgun (WGS) entry which is preliminary data.</text>
</comment>
<evidence type="ECO:0000256" key="2">
    <source>
        <dbReference type="ARBA" id="ARBA00009272"/>
    </source>
</evidence>
<keyword evidence="6" id="KW-0969">Cilium</keyword>
<dbReference type="PANTHER" id="PTHR34653:SF1">
    <property type="entry name" value="FLAGELLAR HOOK-BASAL BODY COMPLEX PROTEIN FLIE"/>
    <property type="match status" value="1"/>
</dbReference>
<evidence type="ECO:0000256" key="3">
    <source>
        <dbReference type="ARBA" id="ARBA00018024"/>
    </source>
</evidence>
<dbReference type="Pfam" id="PF02049">
    <property type="entry name" value="FliE"/>
    <property type="match status" value="1"/>
</dbReference>
<evidence type="ECO:0000256" key="5">
    <source>
        <dbReference type="HAMAP-Rule" id="MF_00724"/>
    </source>
</evidence>
<dbReference type="PRINTS" id="PR01006">
    <property type="entry name" value="FLGHOOKFLIE"/>
</dbReference>
<protein>
    <recommendedName>
        <fullName evidence="3 5">Flagellar hook-basal body complex protein FliE</fullName>
    </recommendedName>
</protein>
<dbReference type="InterPro" id="IPR001624">
    <property type="entry name" value="FliE"/>
</dbReference>
<keyword evidence="4 5" id="KW-0975">Bacterial flagellum</keyword>
<dbReference type="RefSeq" id="WP_263712715.1">
    <property type="nucleotide sequence ID" value="NZ_JAOWKX010000006.1"/>
</dbReference>